<gene>
    <name evidence="1" type="ORF">SHK19_18670</name>
</gene>
<name>A0ABZ0ZQD7_9ACTN</name>
<evidence type="ECO:0000313" key="1">
    <source>
        <dbReference type="EMBL" id="WQQ25979.1"/>
    </source>
</evidence>
<proteinExistence type="predicted"/>
<dbReference type="EMBL" id="CP141059">
    <property type="protein sequence ID" value="WQQ25979.1"/>
    <property type="molecule type" value="Genomic_DNA"/>
</dbReference>
<dbReference type="InterPro" id="IPR025101">
    <property type="entry name" value="DUF4012"/>
</dbReference>
<accession>A0ABZ0ZQD7</accession>
<dbReference type="Proteomes" id="UP001327225">
    <property type="component" value="Chromosome"/>
</dbReference>
<protein>
    <submittedName>
        <fullName evidence="1">DUF4012 domain-containing protein</fullName>
    </submittedName>
</protein>
<reference evidence="2" key="1">
    <citation type="submission" date="2023-12" db="EMBL/GenBank/DDBJ databases">
        <title>Novel species in genus Nocardioides.</title>
        <authorList>
            <person name="Zhou H."/>
        </authorList>
    </citation>
    <scope>NUCLEOTIDE SEQUENCE [LARGE SCALE GENOMIC DNA]</scope>
    <source>
        <strain evidence="2">HM61</strain>
    </source>
</reference>
<dbReference type="RefSeq" id="WP_322937126.1">
    <property type="nucleotide sequence ID" value="NZ_CP141059.1"/>
</dbReference>
<dbReference type="Pfam" id="PF13196">
    <property type="entry name" value="DUF4012"/>
    <property type="match status" value="1"/>
</dbReference>
<keyword evidence="2" id="KW-1185">Reference proteome</keyword>
<organism evidence="1 2">
    <name type="scientific">Nocardioides bizhenqiangii</name>
    <dbReference type="NCBI Taxonomy" id="3095076"/>
    <lineage>
        <taxon>Bacteria</taxon>
        <taxon>Bacillati</taxon>
        <taxon>Actinomycetota</taxon>
        <taxon>Actinomycetes</taxon>
        <taxon>Propionibacteriales</taxon>
        <taxon>Nocardioidaceae</taxon>
        <taxon>Nocardioides</taxon>
    </lineage>
</organism>
<sequence length="605" mass="65029">MSPVVRRRRRRRNWRDPRAWARDHPVRAVLLGLVGVAVLWALWAGWTAWTAAQDLKDVERSALLLRQELEDGDAAGAERALARYQDAASSAHDRTHGPTWWALERLPVLGNDAAAVATAATVLEDLGETGIPELVDAAALVTARSFNPTNHRFPLGTIESVGETARSSERAFDKAANTLEGIDTDELEGPVGTRFQELRRIVVSARSTLGSAYRAAELMPSLLGADGERELLLVFQNNAELRSLGGLAGSMSLISADRGEVHIVRQEGTSKYGAVDRPPVPLTRGEDDVFGPTLGQWLINATMSPDVPRASVLAGTRWQDEVGGGVDAVFFVDPVAVSYLLTATGPVAVPGYGTVSSADVVAKVENLIYLDEPDRDAQEDFQNAVAKAVFNAFADGRGDPVEVIRTLATGVSEGRVRMHSFVEEEQQEITGTEIAGELVTGDDSRIGVYVNDALESKMTYYLDHRVNAVTRSCTGYHQQVAGSIHLANTASDDLDLPPTVSGIVPEARFYEVVEPGQQRVAIFVIGPRGGSIDELSLDQRPFQPIATQEYAGRPVAQVVTVIDPGTTQEIEFVMSTGDGQTGPVELDVTPGAFPGSSATRLQSAC</sequence>
<evidence type="ECO:0000313" key="2">
    <source>
        <dbReference type="Proteomes" id="UP001327225"/>
    </source>
</evidence>